<dbReference type="RefSeq" id="XP_019614496.1">
    <property type="nucleotide sequence ID" value="XM_019758937.1"/>
</dbReference>
<evidence type="ECO:0000313" key="3">
    <source>
        <dbReference type="Proteomes" id="UP000515135"/>
    </source>
</evidence>
<reference evidence="4" key="1">
    <citation type="submission" date="2025-08" db="UniProtKB">
        <authorList>
            <consortium name="RefSeq"/>
        </authorList>
    </citation>
    <scope>IDENTIFICATION</scope>
    <source>
        <tissue evidence="4">Gonad</tissue>
    </source>
</reference>
<proteinExistence type="predicted"/>
<keyword evidence="3" id="KW-1185">Reference proteome</keyword>
<dbReference type="Proteomes" id="UP000515135">
    <property type="component" value="Unplaced"/>
</dbReference>
<dbReference type="AlphaFoldDB" id="A0A6P4YC80"/>
<dbReference type="GO" id="GO:0009898">
    <property type="term" value="C:cytoplasmic side of plasma membrane"/>
    <property type="evidence" value="ECO:0007669"/>
    <property type="project" value="TreeGrafter"/>
</dbReference>
<dbReference type="InterPro" id="IPR003172">
    <property type="entry name" value="ML_dom"/>
</dbReference>
<dbReference type="GO" id="GO:0008047">
    <property type="term" value="F:enzyme activator activity"/>
    <property type="evidence" value="ECO:0007669"/>
    <property type="project" value="InterPro"/>
</dbReference>
<feature type="domain" description="MD-2-related lipid-recognition" evidence="2">
    <location>
        <begin position="68"/>
        <end position="219"/>
    </location>
</feature>
<evidence type="ECO:0000256" key="1">
    <source>
        <dbReference type="ARBA" id="ARBA00022729"/>
    </source>
</evidence>
<dbReference type="KEGG" id="bbel:109462397"/>
<dbReference type="Pfam" id="PF02221">
    <property type="entry name" value="E1_DerP2_DerF2"/>
    <property type="match status" value="1"/>
</dbReference>
<dbReference type="InterPro" id="IPR036846">
    <property type="entry name" value="GM2-AP_sf"/>
</dbReference>
<evidence type="ECO:0000313" key="4">
    <source>
        <dbReference type="RefSeq" id="XP_019614496.1"/>
    </source>
</evidence>
<organism evidence="3 4">
    <name type="scientific">Branchiostoma belcheri</name>
    <name type="common">Amphioxus</name>
    <dbReference type="NCBI Taxonomy" id="7741"/>
    <lineage>
        <taxon>Eukaryota</taxon>
        <taxon>Metazoa</taxon>
        <taxon>Chordata</taxon>
        <taxon>Cephalochordata</taxon>
        <taxon>Leptocardii</taxon>
        <taxon>Amphioxiformes</taxon>
        <taxon>Branchiostomatidae</taxon>
        <taxon>Branchiostoma</taxon>
    </lineage>
</organism>
<gene>
    <name evidence="4" type="primary">LOC109462397</name>
</gene>
<dbReference type="PANTHER" id="PTHR17357:SF0">
    <property type="entry name" value="GANGLIOSIDE GM2 ACTIVATOR"/>
    <property type="match status" value="1"/>
</dbReference>
<dbReference type="Gene3D" id="2.70.220.10">
    <property type="entry name" value="Ganglioside GM2 activator"/>
    <property type="match status" value="1"/>
</dbReference>
<dbReference type="GO" id="GO:0005319">
    <property type="term" value="F:lipid transporter activity"/>
    <property type="evidence" value="ECO:0007669"/>
    <property type="project" value="TreeGrafter"/>
</dbReference>
<name>A0A6P4YC80_BRABE</name>
<dbReference type="SMART" id="SM00737">
    <property type="entry name" value="ML"/>
    <property type="match status" value="1"/>
</dbReference>
<keyword evidence="1" id="KW-0732">Signal</keyword>
<dbReference type="GeneID" id="109462397"/>
<protein>
    <submittedName>
        <fullName evidence="4">Ganglioside GM2 activator-like</fullName>
    </submittedName>
</protein>
<dbReference type="OrthoDB" id="6409159at2759"/>
<dbReference type="PANTHER" id="PTHR17357">
    <property type="entry name" value="GM2 GANGLIOSIDE ACTIVATOR PROTEIN"/>
    <property type="match status" value="1"/>
</dbReference>
<dbReference type="InterPro" id="IPR028996">
    <property type="entry name" value="GM2-AP"/>
</dbReference>
<accession>A0A6P4YC80</accession>
<dbReference type="SUPFAM" id="SSF63707">
    <property type="entry name" value="Ganglioside M2 (gm2) activator"/>
    <property type="match status" value="1"/>
</dbReference>
<dbReference type="GO" id="GO:0006689">
    <property type="term" value="P:ganglioside catabolic process"/>
    <property type="evidence" value="ECO:0007669"/>
    <property type="project" value="InterPro"/>
</dbReference>
<evidence type="ECO:0000259" key="2">
    <source>
        <dbReference type="SMART" id="SM00737"/>
    </source>
</evidence>
<sequence length="223" mass="24475">MDRKLVIPSLFFAAIAVIFVASAVKPSDKASLKMIMDLLRIPQTLERFKTGNEVEYQSHDLRVLKFSWHNCGSADDPVKVKDVTLTPDPVKLPGEVKTGFTAQLLKTVDKPIKAALVIKKKVLFAWIEVPCVDSVGSCTYTDLCAKIPGKPTDACPPPLSTYNIPCHCPFKAGNYTLPPSNFDLPSIGSLPEWLEEGDYSVQATISSNSTRLACYRAELSLTK</sequence>